<organism evidence="2 3">
    <name type="scientific">Salvia divinorum</name>
    <name type="common">Maria pastora</name>
    <name type="synonym">Diviner's sage</name>
    <dbReference type="NCBI Taxonomy" id="28513"/>
    <lineage>
        <taxon>Eukaryota</taxon>
        <taxon>Viridiplantae</taxon>
        <taxon>Streptophyta</taxon>
        <taxon>Embryophyta</taxon>
        <taxon>Tracheophyta</taxon>
        <taxon>Spermatophyta</taxon>
        <taxon>Magnoliopsida</taxon>
        <taxon>eudicotyledons</taxon>
        <taxon>Gunneridae</taxon>
        <taxon>Pentapetalae</taxon>
        <taxon>asterids</taxon>
        <taxon>lamiids</taxon>
        <taxon>Lamiales</taxon>
        <taxon>Lamiaceae</taxon>
        <taxon>Nepetoideae</taxon>
        <taxon>Mentheae</taxon>
        <taxon>Salviinae</taxon>
        <taxon>Salvia</taxon>
        <taxon>Salvia subgen. Calosphace</taxon>
    </lineage>
</organism>
<evidence type="ECO:0000259" key="1">
    <source>
        <dbReference type="PROSITE" id="PS51382"/>
    </source>
</evidence>
<dbReference type="PANTHER" id="PTHR45978">
    <property type="entry name" value="SPX DOMAIN-CONTAINING PROTEIN 3"/>
    <property type="match status" value="1"/>
</dbReference>
<comment type="caution">
    <text evidence="2">The sequence shown here is derived from an EMBL/GenBank/DDBJ whole genome shotgun (WGS) entry which is preliminary data.</text>
</comment>
<keyword evidence="3" id="KW-1185">Reference proteome</keyword>
<dbReference type="EMBL" id="JBEAFC010000003">
    <property type="protein sequence ID" value="KAL1563138.1"/>
    <property type="molecule type" value="Genomic_DNA"/>
</dbReference>
<sequence length="103" mass="12281">MNFNLISFSEETRFDVFNDFYVDKEEDFIIRFQAFKERIERLKARGSMNLLFTSKTELEMMMEIRKDFVSIHGEMVLSKNYCSLNFAVLIKILKNMIDQLGNC</sequence>
<evidence type="ECO:0000313" key="3">
    <source>
        <dbReference type="Proteomes" id="UP001567538"/>
    </source>
</evidence>
<name>A0ABD1I6L9_SALDI</name>
<dbReference type="AlphaFoldDB" id="A0ABD1I6L9"/>
<dbReference type="InterPro" id="IPR004331">
    <property type="entry name" value="SPX_dom"/>
</dbReference>
<evidence type="ECO:0000313" key="2">
    <source>
        <dbReference type="EMBL" id="KAL1563138.1"/>
    </source>
</evidence>
<dbReference type="GO" id="GO:0033554">
    <property type="term" value="P:cellular response to stress"/>
    <property type="evidence" value="ECO:0007669"/>
    <property type="project" value="UniProtKB-ARBA"/>
</dbReference>
<accession>A0ABD1I6L9</accession>
<reference evidence="2 3" key="1">
    <citation type="submission" date="2024-06" db="EMBL/GenBank/DDBJ databases">
        <title>A chromosome level genome sequence of Diviner's sage (Salvia divinorum).</title>
        <authorList>
            <person name="Ford S.A."/>
            <person name="Ro D.-K."/>
            <person name="Ness R.W."/>
            <person name="Phillips M.A."/>
        </authorList>
    </citation>
    <scope>NUCLEOTIDE SEQUENCE [LARGE SCALE GENOMIC DNA]</scope>
    <source>
        <strain evidence="2">SAF-2024a</strain>
        <tissue evidence="2">Leaf</tissue>
    </source>
</reference>
<dbReference type="PROSITE" id="PS51382">
    <property type="entry name" value="SPX"/>
    <property type="match status" value="1"/>
</dbReference>
<dbReference type="Proteomes" id="UP001567538">
    <property type="component" value="Unassembled WGS sequence"/>
</dbReference>
<feature type="domain" description="SPX" evidence="1">
    <location>
        <begin position="1"/>
        <end position="103"/>
    </location>
</feature>
<dbReference type="InterPro" id="IPR031142">
    <property type="entry name" value="SPX_prot"/>
</dbReference>
<proteinExistence type="predicted"/>
<gene>
    <name evidence="2" type="primary">SPX4</name>
    <name evidence="2" type="ORF">AAHA92_05637</name>
</gene>
<protein>
    <submittedName>
        <fullName evidence="2">SPX domain-containing protein 4</fullName>
    </submittedName>
</protein>
<dbReference type="PANTHER" id="PTHR45978:SF7">
    <property type="entry name" value="SPX DOMAIN-CONTAINING PROTEIN 4"/>
    <property type="match status" value="1"/>
</dbReference>